<feature type="chain" id="PRO_5007119865" evidence="11">
    <location>
        <begin position="19"/>
        <end position="612"/>
    </location>
</feature>
<organism evidence="13 14">
    <name type="scientific">Cynara cardunculus var. scolymus</name>
    <name type="common">Globe artichoke</name>
    <name type="synonym">Cynara scolymus</name>
    <dbReference type="NCBI Taxonomy" id="59895"/>
    <lineage>
        <taxon>Eukaryota</taxon>
        <taxon>Viridiplantae</taxon>
        <taxon>Streptophyta</taxon>
        <taxon>Embryophyta</taxon>
        <taxon>Tracheophyta</taxon>
        <taxon>Spermatophyta</taxon>
        <taxon>Magnoliopsida</taxon>
        <taxon>eudicotyledons</taxon>
        <taxon>Gunneridae</taxon>
        <taxon>Pentapetalae</taxon>
        <taxon>asterids</taxon>
        <taxon>campanulids</taxon>
        <taxon>Asterales</taxon>
        <taxon>Asteraceae</taxon>
        <taxon>Carduoideae</taxon>
        <taxon>Cardueae</taxon>
        <taxon>Carduinae</taxon>
        <taxon>Cynara</taxon>
    </lineage>
</organism>
<dbReference type="PANTHER" id="PTHR48007:SF60">
    <property type="entry name" value="PROTEIN KINASE DOMAIN-CONTAINING PROTEIN"/>
    <property type="match status" value="1"/>
</dbReference>
<keyword evidence="2" id="KW-0433">Leucine-rich repeat</keyword>
<dbReference type="SUPFAM" id="SSF52058">
    <property type="entry name" value="L domain-like"/>
    <property type="match status" value="1"/>
</dbReference>
<dbReference type="Pfam" id="PF08263">
    <property type="entry name" value="LRRNT_2"/>
    <property type="match status" value="1"/>
</dbReference>
<evidence type="ECO:0000259" key="12">
    <source>
        <dbReference type="PROSITE" id="PS50011"/>
    </source>
</evidence>
<gene>
    <name evidence="13" type="ORF">Ccrd_009715</name>
</gene>
<dbReference type="InterPro" id="IPR013210">
    <property type="entry name" value="LRR_N_plant-typ"/>
</dbReference>
<dbReference type="OMA" id="RAGNIWG"/>
<feature type="transmembrane region" description="Helical" evidence="10">
    <location>
        <begin position="234"/>
        <end position="255"/>
    </location>
</feature>
<comment type="subcellular location">
    <subcellularLocation>
        <location evidence="1">Membrane</location>
    </subcellularLocation>
</comment>
<evidence type="ECO:0000313" key="13">
    <source>
        <dbReference type="EMBL" id="KVI11872.1"/>
    </source>
</evidence>
<evidence type="ECO:0000256" key="10">
    <source>
        <dbReference type="SAM" id="Phobius"/>
    </source>
</evidence>
<dbReference type="STRING" id="59895.A0A103YMQ7"/>
<keyword evidence="11" id="KW-0732">Signal</keyword>
<evidence type="ECO:0000256" key="1">
    <source>
        <dbReference type="ARBA" id="ARBA00004370"/>
    </source>
</evidence>
<dbReference type="InterPro" id="IPR032675">
    <property type="entry name" value="LRR_dom_sf"/>
</dbReference>
<keyword evidence="8 10" id="KW-0472">Membrane</keyword>
<dbReference type="InterPro" id="IPR001611">
    <property type="entry name" value="Leu-rich_rpt"/>
</dbReference>
<feature type="domain" description="Protein kinase" evidence="12">
    <location>
        <begin position="325"/>
        <end position="591"/>
    </location>
</feature>
<keyword evidence="7 10" id="KW-1133">Transmembrane helix</keyword>
<keyword evidence="3 10" id="KW-0812">Transmembrane</keyword>
<dbReference type="PROSITE" id="PS50011">
    <property type="entry name" value="PROTEIN_KINASE_DOM"/>
    <property type="match status" value="1"/>
</dbReference>
<evidence type="ECO:0000256" key="3">
    <source>
        <dbReference type="ARBA" id="ARBA00022692"/>
    </source>
</evidence>
<dbReference type="Gramene" id="KVI11872">
    <property type="protein sequence ID" value="KVI11872"/>
    <property type="gene ID" value="Ccrd_009715"/>
</dbReference>
<protein>
    <submittedName>
        <fullName evidence="13">Leucine-rich repeat-containing N-terminal, type 2</fullName>
    </submittedName>
</protein>
<dbReference type="Pfam" id="PF00560">
    <property type="entry name" value="LRR_1"/>
    <property type="match status" value="1"/>
</dbReference>
<evidence type="ECO:0000313" key="14">
    <source>
        <dbReference type="Proteomes" id="UP000243975"/>
    </source>
</evidence>
<dbReference type="EMBL" id="LEKV01000029">
    <property type="protein sequence ID" value="KVI11872.1"/>
    <property type="molecule type" value="Genomic_DNA"/>
</dbReference>
<dbReference type="InterPro" id="IPR011009">
    <property type="entry name" value="Kinase-like_dom_sf"/>
</dbReference>
<comment type="caution">
    <text evidence="13">The sequence shown here is derived from an EMBL/GenBank/DDBJ whole genome shotgun (WGS) entry which is preliminary data.</text>
</comment>
<evidence type="ECO:0000256" key="6">
    <source>
        <dbReference type="ARBA" id="ARBA00022840"/>
    </source>
</evidence>
<keyword evidence="6" id="KW-0067">ATP-binding</keyword>
<feature type="signal peptide" evidence="11">
    <location>
        <begin position="1"/>
        <end position="18"/>
    </location>
</feature>
<dbReference type="Gene3D" id="3.80.10.10">
    <property type="entry name" value="Ribonuclease Inhibitor"/>
    <property type="match status" value="1"/>
</dbReference>
<evidence type="ECO:0000256" key="9">
    <source>
        <dbReference type="SAM" id="MobiDB-lite"/>
    </source>
</evidence>
<dbReference type="AlphaFoldDB" id="A0A103YMQ7"/>
<proteinExistence type="predicted"/>
<dbReference type="GO" id="GO:0005524">
    <property type="term" value="F:ATP binding"/>
    <property type="evidence" value="ECO:0007669"/>
    <property type="project" value="UniProtKB-KW"/>
</dbReference>
<dbReference type="Proteomes" id="UP000243975">
    <property type="component" value="Unassembled WGS sequence"/>
</dbReference>
<dbReference type="Gene3D" id="1.10.510.10">
    <property type="entry name" value="Transferase(Phosphotransferase) domain 1"/>
    <property type="match status" value="1"/>
</dbReference>
<evidence type="ECO:0000256" key="5">
    <source>
        <dbReference type="ARBA" id="ARBA00022741"/>
    </source>
</evidence>
<dbReference type="Pfam" id="PF00069">
    <property type="entry name" value="Pkinase"/>
    <property type="match status" value="1"/>
</dbReference>
<evidence type="ECO:0000256" key="2">
    <source>
        <dbReference type="ARBA" id="ARBA00022614"/>
    </source>
</evidence>
<keyword evidence="4" id="KW-0677">Repeat</keyword>
<evidence type="ECO:0000256" key="7">
    <source>
        <dbReference type="ARBA" id="ARBA00022989"/>
    </source>
</evidence>
<dbReference type="GO" id="GO:0004672">
    <property type="term" value="F:protein kinase activity"/>
    <property type="evidence" value="ECO:0007669"/>
    <property type="project" value="InterPro"/>
</dbReference>
<keyword evidence="14" id="KW-1185">Reference proteome</keyword>
<dbReference type="FunFam" id="3.30.200.20:FF:000307">
    <property type="entry name" value="pollen receptor-like kinase 1"/>
    <property type="match status" value="1"/>
</dbReference>
<evidence type="ECO:0000256" key="8">
    <source>
        <dbReference type="ARBA" id="ARBA00023136"/>
    </source>
</evidence>
<dbReference type="GO" id="GO:0016020">
    <property type="term" value="C:membrane"/>
    <property type="evidence" value="ECO:0007669"/>
    <property type="project" value="UniProtKB-SubCell"/>
</dbReference>
<dbReference type="InterPro" id="IPR046959">
    <property type="entry name" value="PRK1-6/SRF4-like"/>
</dbReference>
<name>A0A103YMQ7_CYNCS</name>
<reference evidence="13 14" key="1">
    <citation type="journal article" date="2016" name="Sci. Rep.">
        <title>The genome sequence of the outbreeding globe artichoke constructed de novo incorporating a phase-aware low-pass sequencing strategy of F1 progeny.</title>
        <authorList>
            <person name="Scaglione D."/>
            <person name="Reyes-Chin-Wo S."/>
            <person name="Acquadro A."/>
            <person name="Froenicke L."/>
            <person name="Portis E."/>
            <person name="Beitel C."/>
            <person name="Tirone M."/>
            <person name="Mauro R."/>
            <person name="Lo Monaco A."/>
            <person name="Mauromicale G."/>
            <person name="Faccioli P."/>
            <person name="Cattivelli L."/>
            <person name="Rieseberg L."/>
            <person name="Michelmore R."/>
            <person name="Lanteri S."/>
        </authorList>
    </citation>
    <scope>NUCLEOTIDE SEQUENCE [LARGE SCALE GENOMIC DNA]</scope>
    <source>
        <strain evidence="13">2C</strain>
    </source>
</reference>
<evidence type="ECO:0000256" key="11">
    <source>
        <dbReference type="SAM" id="SignalP"/>
    </source>
</evidence>
<evidence type="ECO:0000256" key="4">
    <source>
        <dbReference type="ARBA" id="ARBA00022737"/>
    </source>
</evidence>
<accession>A0A103YMQ7</accession>
<dbReference type="PANTHER" id="PTHR48007">
    <property type="entry name" value="LEUCINE-RICH REPEAT RECEPTOR-LIKE PROTEIN KINASE PXC1"/>
    <property type="match status" value="1"/>
</dbReference>
<dbReference type="Gene3D" id="3.30.200.20">
    <property type="entry name" value="Phosphorylase Kinase, domain 1"/>
    <property type="match status" value="1"/>
</dbReference>
<sequence>MLAHSIVLLLLLIIHVNGSDSETLIEFKDSLINGDNLTTWTDSSTPCNNNRPNWEGLLCTNGNIWGIKLEGKGLEGSIDPTILARLPSLVSISFKNNSLEGSLPDFRKLDGMREIFLSNNKFYGEIKANAFNGLNRLTKLYLANNQLMGHIPLSLTTLPKLKELLLENNHFDGQIPNFDQGKLTLANFANNHFHGRIPEGLRDSPATRFSGNGELCGTPLTECQRAAGTSTSTIIVIAVVVAIAVAAVIFAVIILSRHHHHHHQQLGPAAGVLNQGSTVLAASANLSMQEKGGVSAHNGKKVDLSMQLTFLRDDVETFDLADLLKASAEILGSGMFGSSYKTTLDGGKLVVVKRFKQMNNARKEEFCKHMARLGSLRHPNLITLVAFYYRKEEKLLVSDYIDNISLAFHLHVKGVVRGLQNLYNKLPSLIVPHGHLKSSNVLLNKNYEPLLTDYGLVPLTNPELARDLMMAYKSPEYKQIGRISKRTDIWCLGILILEIMTGKIPTLYQGKGNDTDLADFINSVADQEFSIDMFDKEMTGFDKSNEGEMMKLLKIGLSCCETDTNKRMEIKQVVERIEEVKEKDSVEEDFYSTYSSETDKGSSIGHSGDFTN</sequence>
<dbReference type="InterPro" id="IPR000719">
    <property type="entry name" value="Prot_kinase_dom"/>
</dbReference>
<keyword evidence="5" id="KW-0547">Nucleotide-binding</keyword>
<dbReference type="SUPFAM" id="SSF56112">
    <property type="entry name" value="Protein kinase-like (PK-like)"/>
    <property type="match status" value="1"/>
</dbReference>
<feature type="region of interest" description="Disordered" evidence="9">
    <location>
        <begin position="591"/>
        <end position="612"/>
    </location>
</feature>